<dbReference type="Gene3D" id="3.30.70.3220">
    <property type="match status" value="1"/>
</dbReference>
<keyword evidence="3" id="KW-1003">Cell membrane</keyword>
<feature type="domain" description="Protein export membrane protein SecD/SecF C-terminal" evidence="10">
    <location>
        <begin position="1243"/>
        <end position="1417"/>
    </location>
</feature>
<dbReference type="NCBIfam" id="TIGR00966">
    <property type="entry name" value="transloc_SecF"/>
    <property type="match status" value="1"/>
</dbReference>
<dbReference type="Pfam" id="PF22599">
    <property type="entry name" value="SecDF_P1_head"/>
    <property type="match status" value="1"/>
</dbReference>
<evidence type="ECO:0000256" key="2">
    <source>
        <dbReference type="ARBA" id="ARBA00022448"/>
    </source>
</evidence>
<dbReference type="PANTHER" id="PTHR30081">
    <property type="entry name" value="PROTEIN-EXPORT MEMBRANE PROTEIN SEC"/>
    <property type="match status" value="1"/>
</dbReference>
<keyword evidence="4 9" id="KW-0812">Transmembrane</keyword>
<dbReference type="NCBIfam" id="TIGR00916">
    <property type="entry name" value="2A0604s01"/>
    <property type="match status" value="1"/>
</dbReference>
<feature type="transmembrane region" description="Helical" evidence="9">
    <location>
        <begin position="1264"/>
        <end position="1281"/>
    </location>
</feature>
<evidence type="ECO:0000313" key="13">
    <source>
        <dbReference type="Proteomes" id="UP000253816"/>
    </source>
</evidence>
<keyword evidence="5" id="KW-0653">Protein transport</keyword>
<feature type="transmembrane region" description="Helical" evidence="9">
    <location>
        <begin position="6"/>
        <end position="24"/>
    </location>
</feature>
<organism evidence="12 13">
    <name type="scientific">Candidatus Similichlamydia laticola</name>
    <dbReference type="NCBI Taxonomy" id="2170265"/>
    <lineage>
        <taxon>Bacteria</taxon>
        <taxon>Pseudomonadati</taxon>
        <taxon>Chlamydiota</taxon>
        <taxon>Chlamydiia</taxon>
        <taxon>Parachlamydiales</taxon>
        <taxon>Candidatus Parilichlamydiaceae</taxon>
        <taxon>Candidatus Similichlamydia</taxon>
    </lineage>
</organism>
<evidence type="ECO:0000256" key="4">
    <source>
        <dbReference type="ARBA" id="ARBA00022692"/>
    </source>
</evidence>
<feature type="transmembrane region" description="Helical" evidence="9">
    <location>
        <begin position="1048"/>
        <end position="1070"/>
    </location>
</feature>
<feature type="domain" description="SecDF P1 head subdomain" evidence="11">
    <location>
        <begin position="815"/>
        <end position="933"/>
    </location>
</feature>
<feature type="domain" description="Protein export membrane protein SecD/SecF C-terminal" evidence="10">
    <location>
        <begin position="935"/>
        <end position="1106"/>
    </location>
</feature>
<dbReference type="RefSeq" id="WP_114544028.1">
    <property type="nucleotide sequence ID" value="NZ_QQBG01000004.1"/>
</dbReference>
<dbReference type="Pfam" id="PF02355">
    <property type="entry name" value="SecD_SecF_C"/>
    <property type="match status" value="2"/>
</dbReference>
<evidence type="ECO:0000259" key="10">
    <source>
        <dbReference type="Pfam" id="PF02355"/>
    </source>
</evidence>
<dbReference type="NCBIfam" id="TIGR01129">
    <property type="entry name" value="secD"/>
    <property type="match status" value="1"/>
</dbReference>
<feature type="transmembrane region" description="Helical" evidence="9">
    <location>
        <begin position="1288"/>
        <end position="1312"/>
    </location>
</feature>
<evidence type="ECO:0000256" key="7">
    <source>
        <dbReference type="ARBA" id="ARBA00023010"/>
    </source>
</evidence>
<dbReference type="InterPro" id="IPR022645">
    <property type="entry name" value="SecD/SecF_bac"/>
</dbReference>
<evidence type="ECO:0000256" key="1">
    <source>
        <dbReference type="ARBA" id="ARBA00004651"/>
    </source>
</evidence>
<reference evidence="12 13" key="1">
    <citation type="submission" date="2018-07" db="EMBL/GenBank/DDBJ databases">
        <title>Comparative genomics of the Candidatus Parilichlamydiaceae reveals evidence of convergent evolution and genome reduction in the phylum Chlamydiae.</title>
        <authorList>
            <person name="Taylor-Brown A."/>
            <person name="Polkinghorne A."/>
        </authorList>
    </citation>
    <scope>NUCLEOTIDE SEQUENCE [LARGE SCALE GENOMIC DNA]</scope>
    <source>
        <strain evidence="12 13">Hat2</strain>
    </source>
</reference>
<dbReference type="PRINTS" id="PR01755">
    <property type="entry name" value="SECFTRNLCASE"/>
</dbReference>
<dbReference type="Proteomes" id="UP000253816">
    <property type="component" value="Unassembled WGS sequence"/>
</dbReference>
<dbReference type="GO" id="GO:0005886">
    <property type="term" value="C:plasma membrane"/>
    <property type="evidence" value="ECO:0007669"/>
    <property type="project" value="UniProtKB-SubCell"/>
</dbReference>
<evidence type="ECO:0000256" key="3">
    <source>
        <dbReference type="ARBA" id="ARBA00022475"/>
    </source>
</evidence>
<feature type="transmembrane region" description="Helical" evidence="9">
    <location>
        <begin position="1362"/>
        <end position="1388"/>
    </location>
</feature>
<feature type="transmembrane region" description="Helical" evidence="9">
    <location>
        <begin position="1394"/>
        <end position="1421"/>
    </location>
</feature>
<keyword evidence="13" id="KW-1185">Reference proteome</keyword>
<protein>
    <submittedName>
        <fullName evidence="12">Protein-export membrane protein SecD</fullName>
    </submittedName>
</protein>
<dbReference type="InterPro" id="IPR054384">
    <property type="entry name" value="SecDF_P1_head"/>
</dbReference>
<accession>A0A369KEH3</accession>
<keyword evidence="7" id="KW-0811">Translocation</keyword>
<dbReference type="GO" id="GO:0015450">
    <property type="term" value="F:protein-transporting ATPase activity"/>
    <property type="evidence" value="ECO:0007669"/>
    <property type="project" value="InterPro"/>
</dbReference>
<evidence type="ECO:0000256" key="5">
    <source>
        <dbReference type="ARBA" id="ARBA00022927"/>
    </source>
</evidence>
<dbReference type="InterPro" id="IPR005665">
    <property type="entry name" value="SecF_bac"/>
</dbReference>
<evidence type="ECO:0000313" key="12">
    <source>
        <dbReference type="EMBL" id="RDB31850.1"/>
    </source>
</evidence>
<gene>
    <name evidence="12" type="ORF">HAT2_00030</name>
</gene>
<comment type="caution">
    <text evidence="12">The sequence shown here is derived from an EMBL/GenBank/DDBJ whole genome shotgun (WGS) entry which is preliminary data.</text>
</comment>
<evidence type="ECO:0000256" key="6">
    <source>
        <dbReference type="ARBA" id="ARBA00022989"/>
    </source>
</evidence>
<sequence>MQKGNFRSFAIISAVFAFGLYSLFPSLICHWKNLNGPMDRHDAQKEIESILHRIDDLKSFSVTWLKHYCRHIGITPKRVQLDHQFPRMIKIAFETEDDTTKCNEMLLRAGHLIPRIGAKLTTLPEEKKEVAKEEEKKRLDLIVSREPALDLKSQGSIEFLQKFDQQGALTDEYQQIIRERLERIKRTLENRSGSILQDVQQTRANPKDKEPLIQAAVRIHEFADALGFDPAFLQRVGKWLVHEDQEEQKELLAQVRHISQRLREKDPKENEKEDQEQLKKKLLSLDRLAFIVQSAQLPVLPKEGEKENYLTVSHPLFKSVATDWDSGCFCLELSEPLRGLLSDDNTERNLIKDWVFSEINRLRELCNEKFTPKENLFLSPLESRPDTLSFLKLDLKPLFEEEKVRLVQFILSNWQPETPELTSTQLPCLFAEEYNNSSPQDRRFSFLVLAPLCDRLDKLDLSQDAHSVYFIFSGYKEILRKKNTDPVTKEKLESDLKTLIKLLLRQGYTLASPDQSVTKAFPDALVLALPYPAKSLIRATREKFQIFENLALLEMSTKKARVAVRNQIENEIQEELLKWRDDYRTNQSDLNPKTSFLVPRPWQSPIWENAKLSFRRYWAGDTQRAIQWGLDLSGGKSVRIALLDQSDQLVTDTKDLLQGREELVKRVNRMGLSEVSVYLEKDSLVFAFPGSQGFSANELIEATSMTFHIVNEQFFQKDDKISEDAHRFLQKIWDEAVVSGHVDRSSLNRLAYEHLHGSKRSEDGMADRLITAGLNFANPKDPEASSALDEKFSTIASFHLDPKQDELPRKHPLTILFRNYALRGSDVSNVHASYDNMRGYFLNFEVKKNNEREENPQDAFKEWTGFYCKEGVAGTPKQIRGERGWRMAVLLDSEVISMPELQSELSTGASISGHFSQREANRLAADLKAGSLSFKPKILSEENISAELGAQEKQKSLFGFQIALLLVAVIMCSYYGFWGLVASIALLFNLFLLFAILQHTGATISLAGLAGIVLTLGMAVDSNVLVFERIREELGLGLPLAEAIHIGYKRAFAAVLDSSITTLLACFILAKFDCGPVKGFAITLSIGIFASIFTAIFSTRTFFSWLLSKEWSFPSRMWNLFSSCSVPLFQCVTPFITLSVLITSLGAICLWDHRSSLFGVDLVGGTTLNLDFPQGSGEMRPRVKQAFEEEGMPPSLYRLQERGSPERLRIYLTNTSYHYFDGASGLCAILEKQGLPIPADTLKKAVDSWASVSGHFSQTMRNNGLIALLLSLLSVLAYLSVRFEWQYGFAALLGILHNLLLTFGFMGLFLFLDYPIQIDIQVIGAIMTIVGYCLNDTIIVFDRIREDLQQSRDKMFKRVIEGSIGATLGRTCMTCLTTLAVLLCLLLFAGQSLFSFSLVMTTGVVIGPFSSCFAAIVLEWLQEKVRPRKQKR</sequence>
<evidence type="ECO:0000259" key="11">
    <source>
        <dbReference type="Pfam" id="PF22599"/>
    </source>
</evidence>
<evidence type="ECO:0000256" key="8">
    <source>
        <dbReference type="ARBA" id="ARBA00023136"/>
    </source>
</evidence>
<keyword evidence="2" id="KW-0813">Transport</keyword>
<dbReference type="SUPFAM" id="SSF82866">
    <property type="entry name" value="Multidrug efflux transporter AcrB transmembrane domain"/>
    <property type="match status" value="2"/>
</dbReference>
<dbReference type="PANTHER" id="PTHR30081:SF1">
    <property type="entry name" value="PROTEIN TRANSLOCASE SUBUNIT SECD"/>
    <property type="match status" value="1"/>
</dbReference>
<proteinExistence type="predicted"/>
<dbReference type="InterPro" id="IPR005791">
    <property type="entry name" value="SecD"/>
</dbReference>
<feature type="transmembrane region" description="Helical" evidence="9">
    <location>
        <begin position="1002"/>
        <end position="1027"/>
    </location>
</feature>
<dbReference type="Gene3D" id="3.30.1360.200">
    <property type="match status" value="1"/>
</dbReference>
<feature type="transmembrane region" description="Helical" evidence="9">
    <location>
        <begin position="1082"/>
        <end position="1107"/>
    </location>
</feature>
<keyword evidence="6 9" id="KW-1133">Transmembrane helix</keyword>
<comment type="subcellular location">
    <subcellularLocation>
        <location evidence="1">Cell membrane</location>
        <topology evidence="1">Multi-pass membrane protein</topology>
    </subcellularLocation>
</comment>
<dbReference type="GO" id="GO:0006886">
    <property type="term" value="P:intracellular protein transport"/>
    <property type="evidence" value="ECO:0007669"/>
    <property type="project" value="InterPro"/>
</dbReference>
<evidence type="ECO:0000256" key="9">
    <source>
        <dbReference type="SAM" id="Phobius"/>
    </source>
</evidence>
<dbReference type="InterPro" id="IPR022813">
    <property type="entry name" value="SecD/SecF_arch_bac"/>
</dbReference>
<dbReference type="Gene3D" id="1.20.1640.10">
    <property type="entry name" value="Multidrug efflux transporter AcrB transmembrane domain"/>
    <property type="match status" value="2"/>
</dbReference>
<feature type="transmembrane region" description="Helical" evidence="9">
    <location>
        <begin position="963"/>
        <end position="996"/>
    </location>
</feature>
<feature type="transmembrane region" description="Helical" evidence="9">
    <location>
        <begin position="1128"/>
        <end position="1148"/>
    </location>
</feature>
<name>A0A369KEH3_9BACT</name>
<dbReference type="InterPro" id="IPR048634">
    <property type="entry name" value="SecD_SecF_C"/>
</dbReference>
<dbReference type="OrthoDB" id="9774769at2"/>
<dbReference type="EMBL" id="QQBG01000004">
    <property type="protein sequence ID" value="RDB31850.1"/>
    <property type="molecule type" value="Genomic_DNA"/>
</dbReference>
<keyword evidence="8 9" id="KW-0472">Membrane</keyword>
<dbReference type="InterPro" id="IPR055344">
    <property type="entry name" value="SecD_SecF_C_bact"/>
</dbReference>